<dbReference type="Proteomes" id="UP000076761">
    <property type="component" value="Unassembled WGS sequence"/>
</dbReference>
<dbReference type="AlphaFoldDB" id="A0A165UJC2"/>
<proteinExistence type="predicted"/>
<evidence type="ECO:0000313" key="3">
    <source>
        <dbReference type="Proteomes" id="UP000076761"/>
    </source>
</evidence>
<evidence type="ECO:0000313" key="2">
    <source>
        <dbReference type="EMBL" id="KZT28256.1"/>
    </source>
</evidence>
<evidence type="ECO:0000256" key="1">
    <source>
        <dbReference type="SAM" id="SignalP"/>
    </source>
</evidence>
<dbReference type="EMBL" id="KV425558">
    <property type="protein sequence ID" value="KZT28256.1"/>
    <property type="molecule type" value="Genomic_DNA"/>
</dbReference>
<name>A0A165UJC2_9AGAM</name>
<dbReference type="InParanoid" id="A0A165UJC2"/>
<feature type="chain" id="PRO_5007867652" evidence="1">
    <location>
        <begin position="18"/>
        <end position="111"/>
    </location>
</feature>
<organism evidence="2 3">
    <name type="scientific">Neolentinus lepideus HHB14362 ss-1</name>
    <dbReference type="NCBI Taxonomy" id="1314782"/>
    <lineage>
        <taxon>Eukaryota</taxon>
        <taxon>Fungi</taxon>
        <taxon>Dikarya</taxon>
        <taxon>Basidiomycota</taxon>
        <taxon>Agaricomycotina</taxon>
        <taxon>Agaricomycetes</taxon>
        <taxon>Gloeophyllales</taxon>
        <taxon>Gloeophyllaceae</taxon>
        <taxon>Neolentinus</taxon>
    </lineage>
</organism>
<reference evidence="2 3" key="1">
    <citation type="journal article" date="2016" name="Mol. Biol. Evol.">
        <title>Comparative Genomics of Early-Diverging Mushroom-Forming Fungi Provides Insights into the Origins of Lignocellulose Decay Capabilities.</title>
        <authorList>
            <person name="Nagy L.G."/>
            <person name="Riley R."/>
            <person name="Tritt A."/>
            <person name="Adam C."/>
            <person name="Daum C."/>
            <person name="Floudas D."/>
            <person name="Sun H."/>
            <person name="Yadav J.S."/>
            <person name="Pangilinan J."/>
            <person name="Larsson K.H."/>
            <person name="Matsuura K."/>
            <person name="Barry K."/>
            <person name="Labutti K."/>
            <person name="Kuo R."/>
            <person name="Ohm R.A."/>
            <person name="Bhattacharya S.S."/>
            <person name="Shirouzu T."/>
            <person name="Yoshinaga Y."/>
            <person name="Martin F.M."/>
            <person name="Grigoriev I.V."/>
            <person name="Hibbett D.S."/>
        </authorList>
    </citation>
    <scope>NUCLEOTIDE SEQUENCE [LARGE SCALE GENOMIC DNA]</scope>
    <source>
        <strain evidence="2 3">HHB14362 ss-1</strain>
    </source>
</reference>
<accession>A0A165UJC2</accession>
<keyword evidence="1" id="KW-0732">Signal</keyword>
<feature type="signal peptide" evidence="1">
    <location>
        <begin position="1"/>
        <end position="17"/>
    </location>
</feature>
<gene>
    <name evidence="2" type="ORF">NEOLEDRAFT_1145880</name>
</gene>
<keyword evidence="3" id="KW-1185">Reference proteome</keyword>
<protein>
    <submittedName>
        <fullName evidence="2">Uncharacterized protein</fullName>
    </submittedName>
</protein>
<sequence>MKTLAAIFTTLLAVSLAANADCAICPPEIDVEGVTYYCVAANGSAGEPEFCSYNSNPNGGPNMTQVCWYSTLEILVILQSPPNPAPSLTTKFDLEAVSTISASQYIQEVFR</sequence>